<dbReference type="SUPFAM" id="SSF48371">
    <property type="entry name" value="ARM repeat"/>
    <property type="match status" value="3"/>
</dbReference>
<gene>
    <name evidence="4" type="ORF">RFI_07942</name>
</gene>
<dbReference type="InterPro" id="IPR000225">
    <property type="entry name" value="Armadillo"/>
</dbReference>
<feature type="region of interest" description="Disordered" evidence="3">
    <location>
        <begin position="73"/>
        <end position="146"/>
    </location>
</feature>
<dbReference type="Gene3D" id="1.25.10.10">
    <property type="entry name" value="Leucine-rich Repeat Variant"/>
    <property type="match status" value="5"/>
</dbReference>
<keyword evidence="1" id="KW-0677">Repeat</keyword>
<feature type="compositionally biased region" description="Low complexity" evidence="3">
    <location>
        <begin position="220"/>
        <end position="262"/>
    </location>
</feature>
<dbReference type="PANTHER" id="PTHR22895:SF0">
    <property type="entry name" value="ARMADILLO REPEAT-CONTAINING PROTEIN 6"/>
    <property type="match status" value="1"/>
</dbReference>
<feature type="compositionally biased region" description="Basic residues" evidence="3">
    <location>
        <begin position="365"/>
        <end position="384"/>
    </location>
</feature>
<feature type="compositionally biased region" description="Basic and acidic residues" evidence="3">
    <location>
        <begin position="108"/>
        <end position="123"/>
    </location>
</feature>
<organism evidence="4 5">
    <name type="scientific">Reticulomyxa filosa</name>
    <dbReference type="NCBI Taxonomy" id="46433"/>
    <lineage>
        <taxon>Eukaryota</taxon>
        <taxon>Sar</taxon>
        <taxon>Rhizaria</taxon>
        <taxon>Retaria</taxon>
        <taxon>Foraminifera</taxon>
        <taxon>Monothalamids</taxon>
        <taxon>Reticulomyxidae</taxon>
        <taxon>Reticulomyxa</taxon>
    </lineage>
</organism>
<protein>
    <submittedName>
        <fullName evidence="4">Uncharacterized protein</fullName>
    </submittedName>
</protein>
<feature type="compositionally biased region" description="Basic and acidic residues" evidence="3">
    <location>
        <begin position="205"/>
        <end position="219"/>
    </location>
</feature>
<dbReference type="InterPro" id="IPR016024">
    <property type="entry name" value="ARM-type_fold"/>
</dbReference>
<keyword evidence="2" id="KW-0175">Coiled coil</keyword>
<sequence>MSEPEETEKVHLQEWFNGLNEATQHVLITKALEEDSLEFNSLVEMMLKHKTYDKEQIPTFRIFVKSLKSLTEDMPNKKEEKEAKQDNTAKAGGSIKSPTTTTALKTSDTAKAETNKKASDKKIPSTNTSTRSKSQGAALSSRGRDESIKCTKRIERTDYKGEDVVCVCVCMFKVIENTYTLEDIFYTYEYEYTYFKKKKKAKSKGEVLARTSKDKKEGDTTTTTATTTATSAPKKSTTSATATATATSASASASASRPSTTTKVGRDNSADSNKKTSGNDKGETEGTKDKTTEKKSSSWSPAPWYKQNLTEKLSDFWEEKEASHMRGKWNHDVDRLKTTPKVATAVMRFSPSPDRSRYAGLQRTYHGKGRKRPRKNVPKPKNIKFRALQRATDYGGGEGGQHQRIEGTGGEGGQHSGTTGAGGGEGADPNAGNKVSGTGGNGGVDEKKSGTGGDEGEHKKISKKAKFKKKLAINEAVRAAERNEDAIAVNLDNMRNKPDFDKMITYNINWLANLANNPFNVDYIIQQGAIDTIAEIMKHHKNNPAIMKDVARLLDCIAKSKPEHADLVLHSSIIDQCLATLRDFPNECGIYALDILDSILDGCSDPHQMVDILVDKNALPILCDALDEFGEENSKLAAAITKHLTKQAKWKPETMDWMGENELFLPILRAMREHPDNEELVVMNNNNNNNNDIALRNNKYLQAMKDKDVVPIICGVMSETPESERLQQAGVRALKVFADRDDLLDALKVVFNFDKFDYPILNEGLIIVGNLVLLPEHADFVTSKGGVNVLLNCITAKDNAANQSFEDLDIIAKATRTLGRLLGNEESARNFSNARGLDHFEHLVDKYSDEEPILNAVMEALEYLVKTPNGQEQILESGILTLVTEVLAVVCISFFFFLKKKKNLLFICIENPEYNIMFRRYAKLMGYLPLDNQEFLGGLIDAGMLNCITDNLTHHMDKRNDVMASSDLICDLATLHPSLSGQLAEADASPLIAAMKTHQNDAETMKHIFDAIEALVAGDPSLRELFEKAGMDFELDKMLKSENTSLQMKEMIQEFLDRLNALKAKPAEPEENRRDQLLRELKELYDQLDDLQFAEQFIQEGKVVGVLDGIQEYYDDAEIVEWGLKDLAKIARVPNSFPTIEEAGLAEAVVQCMLEHPGVIEVQLEGFKVFSGLAQQNDNNIPDILMQPITLDTLLKGVEDNIISSIFVGEFCNIVEGLLKSNPNDAYNVASALQAEGVTEVLEDALDIHKQQTPQLVPRIEEVLGYLKHLLTPIDAKMNVDMDLEPYGTAVLTMAQLGNLDEEELIKLMSSWDTDQLMKTMREAKDPMLVQWSVNEVNRRLNGGDQDVHTAMVGGGIDALLDQAHAHFDNEGPLGAALDTLGTLANEERLKPMLGMIGLIQLILETMRAHPHDIELLDRCCYLLSLLTYNNEDNINQVIELSGIADILNVIKRHNVVNFLCGSALLVLVNLCHRSDKNKVLNCICLFVLICRSGGAKVSIDCLVQYSHCRTTDDENVVVAALRCLANFGFVEENLKQLIKLNTVHLIMDTMQRNTDKTALIQMGVVTLANLSSHERAVRILVSLGVMDLAINVSKGYPDEIEIQKSCLGCIGNLVSEPANVVLFMDKSGHLRLYEIMRDLLFEEPVVVLCLKLLKILAVSSDAANKLCSSGGCGVVTQLLNDNINNTSIIMLGCQALCRMIVTKETAKEMYSQGISIDTSF</sequence>
<evidence type="ECO:0000256" key="2">
    <source>
        <dbReference type="SAM" id="Coils"/>
    </source>
</evidence>
<proteinExistence type="predicted"/>
<feature type="region of interest" description="Disordered" evidence="3">
    <location>
        <begin position="205"/>
        <end position="303"/>
    </location>
</feature>
<feature type="compositionally biased region" description="Basic and acidic residues" evidence="3">
    <location>
        <begin position="264"/>
        <end position="296"/>
    </location>
</feature>
<feature type="compositionally biased region" description="Polar residues" evidence="3">
    <location>
        <begin position="124"/>
        <end position="138"/>
    </location>
</feature>
<dbReference type="PANTHER" id="PTHR22895">
    <property type="entry name" value="ARMADILLO REPEAT-CONTAINING PROTEIN 6"/>
    <property type="match status" value="1"/>
</dbReference>
<dbReference type="OMA" id="EEIQFYG"/>
<feature type="region of interest" description="Disordered" evidence="3">
    <location>
        <begin position="365"/>
        <end position="465"/>
    </location>
</feature>
<comment type="caution">
    <text evidence="4">The sequence shown here is derived from an EMBL/GenBank/DDBJ whole genome shotgun (WGS) entry which is preliminary data.</text>
</comment>
<dbReference type="EMBL" id="ASPP01006199">
    <property type="protein sequence ID" value="ETO29184.1"/>
    <property type="molecule type" value="Genomic_DNA"/>
</dbReference>
<feature type="compositionally biased region" description="Low complexity" evidence="3">
    <location>
        <begin position="427"/>
        <end position="436"/>
    </location>
</feature>
<feature type="coiled-coil region" evidence="2">
    <location>
        <begin position="1067"/>
        <end position="1094"/>
    </location>
</feature>
<feature type="compositionally biased region" description="Gly residues" evidence="3">
    <location>
        <begin position="407"/>
        <end position="426"/>
    </location>
</feature>
<dbReference type="Proteomes" id="UP000023152">
    <property type="component" value="Unassembled WGS sequence"/>
</dbReference>
<evidence type="ECO:0000256" key="1">
    <source>
        <dbReference type="ARBA" id="ARBA00022737"/>
    </source>
</evidence>
<accession>X6NTS8</accession>
<feature type="compositionally biased region" description="Basic and acidic residues" evidence="3">
    <location>
        <begin position="73"/>
        <end position="87"/>
    </location>
</feature>
<keyword evidence="5" id="KW-1185">Reference proteome</keyword>
<evidence type="ECO:0000313" key="4">
    <source>
        <dbReference type="EMBL" id="ETO29184.1"/>
    </source>
</evidence>
<name>X6NTS8_RETFI</name>
<feature type="compositionally biased region" description="Low complexity" evidence="3">
    <location>
        <begin position="96"/>
        <end position="107"/>
    </location>
</feature>
<evidence type="ECO:0000256" key="3">
    <source>
        <dbReference type="SAM" id="MobiDB-lite"/>
    </source>
</evidence>
<dbReference type="SMART" id="SM00185">
    <property type="entry name" value="ARM"/>
    <property type="match status" value="8"/>
</dbReference>
<reference evidence="4 5" key="1">
    <citation type="journal article" date="2013" name="Curr. Biol.">
        <title>The Genome of the Foraminiferan Reticulomyxa filosa.</title>
        <authorList>
            <person name="Glockner G."/>
            <person name="Hulsmann N."/>
            <person name="Schleicher M."/>
            <person name="Noegel A.A."/>
            <person name="Eichinger L."/>
            <person name="Gallinger C."/>
            <person name="Pawlowski J."/>
            <person name="Sierra R."/>
            <person name="Euteneuer U."/>
            <person name="Pillet L."/>
            <person name="Moustafa A."/>
            <person name="Platzer M."/>
            <person name="Groth M."/>
            <person name="Szafranski K."/>
            <person name="Schliwa M."/>
        </authorList>
    </citation>
    <scope>NUCLEOTIDE SEQUENCE [LARGE SCALE GENOMIC DNA]</scope>
</reference>
<evidence type="ECO:0000313" key="5">
    <source>
        <dbReference type="Proteomes" id="UP000023152"/>
    </source>
</evidence>
<feature type="compositionally biased region" description="Basic and acidic residues" evidence="3">
    <location>
        <begin position="444"/>
        <end position="459"/>
    </location>
</feature>
<dbReference type="InterPro" id="IPR011989">
    <property type="entry name" value="ARM-like"/>
</dbReference>